<feature type="compositionally biased region" description="Low complexity" evidence="1">
    <location>
        <begin position="53"/>
        <end position="62"/>
    </location>
</feature>
<feature type="compositionally biased region" description="Basic and acidic residues" evidence="1">
    <location>
        <begin position="161"/>
        <end position="171"/>
    </location>
</feature>
<keyword evidence="3" id="KW-1185">Reference proteome</keyword>
<dbReference type="OrthoDB" id="5873288at2759"/>
<sequence>FKKRAIFGATNQSKKKEKLQKPVGNGFETVELRPPEDESDVALSTEDTESTEETQTVELSTTPEPIMVEILDDSGRVGPMFEVRDEILFRPPAPLPDLTITHGHFDTALLEKETMIRVPVYGSKQPKAPKHAKSSAKPTKEHDETEKRIEPSAEEEEMNMEELRVLREKLRNSTNLEASGGDRHR</sequence>
<reference evidence="2 3" key="1">
    <citation type="submission" date="2014-03" db="EMBL/GenBank/DDBJ databases">
        <title>Draft genome of the hookworm Oesophagostomum dentatum.</title>
        <authorList>
            <person name="Mitreva M."/>
        </authorList>
    </citation>
    <scope>NUCLEOTIDE SEQUENCE [LARGE SCALE GENOMIC DNA]</scope>
    <source>
        <strain evidence="2 3">OD-Hann</strain>
    </source>
</reference>
<feature type="region of interest" description="Disordered" evidence="1">
    <location>
        <begin position="120"/>
        <end position="185"/>
    </location>
</feature>
<feature type="compositionally biased region" description="Basic and acidic residues" evidence="1">
    <location>
        <begin position="138"/>
        <end position="151"/>
    </location>
</feature>
<dbReference type="Proteomes" id="UP000053660">
    <property type="component" value="Unassembled WGS sequence"/>
</dbReference>
<feature type="region of interest" description="Disordered" evidence="1">
    <location>
        <begin position="1"/>
        <end position="63"/>
    </location>
</feature>
<dbReference type="AlphaFoldDB" id="A0A0B1T9C3"/>
<name>A0A0B1T9C3_OESDE</name>
<accession>A0A0B1T9C3</accession>
<gene>
    <name evidence="2" type="ORF">OESDEN_07366</name>
</gene>
<organism evidence="2 3">
    <name type="scientific">Oesophagostomum dentatum</name>
    <name type="common">Nodular worm</name>
    <dbReference type="NCBI Taxonomy" id="61180"/>
    <lineage>
        <taxon>Eukaryota</taxon>
        <taxon>Metazoa</taxon>
        <taxon>Ecdysozoa</taxon>
        <taxon>Nematoda</taxon>
        <taxon>Chromadorea</taxon>
        <taxon>Rhabditida</taxon>
        <taxon>Rhabditina</taxon>
        <taxon>Rhabditomorpha</taxon>
        <taxon>Strongyloidea</taxon>
        <taxon>Strongylidae</taxon>
        <taxon>Oesophagostomum</taxon>
    </lineage>
</organism>
<evidence type="ECO:0000313" key="2">
    <source>
        <dbReference type="EMBL" id="KHJ92736.1"/>
    </source>
</evidence>
<protein>
    <submittedName>
        <fullName evidence="2">Uncharacterized protein</fullName>
    </submittedName>
</protein>
<dbReference type="EMBL" id="KN551167">
    <property type="protein sequence ID" value="KHJ92736.1"/>
    <property type="molecule type" value="Genomic_DNA"/>
</dbReference>
<feature type="non-terminal residue" evidence="2">
    <location>
        <position position="1"/>
    </location>
</feature>
<proteinExistence type="predicted"/>
<evidence type="ECO:0000256" key="1">
    <source>
        <dbReference type="SAM" id="MobiDB-lite"/>
    </source>
</evidence>
<evidence type="ECO:0000313" key="3">
    <source>
        <dbReference type="Proteomes" id="UP000053660"/>
    </source>
</evidence>